<keyword evidence="4" id="KW-0812">Transmembrane</keyword>
<reference evidence="9 10" key="1">
    <citation type="submission" date="2021-03" db="EMBL/GenBank/DDBJ databases">
        <title>Genomic Encyclopedia of Type Strains, Phase IV (KMG-IV): sequencing the most valuable type-strain genomes for metagenomic binning, comparative biology and taxonomic classification.</title>
        <authorList>
            <person name="Goeker M."/>
        </authorList>
    </citation>
    <scope>NUCLEOTIDE SEQUENCE [LARGE SCALE GENOMIC DNA]</scope>
    <source>
        <strain evidence="9 10">DSM 1289</strain>
    </source>
</reference>
<feature type="domain" description="POTRA" evidence="8">
    <location>
        <begin position="39"/>
        <end position="107"/>
    </location>
</feature>
<dbReference type="InterPro" id="IPR013685">
    <property type="entry name" value="POTRA_FtsQ_type"/>
</dbReference>
<name>A0ABS4EA66_9FIRM</name>
<protein>
    <submittedName>
        <fullName evidence="9">Cell division protein FtsQ</fullName>
    </submittedName>
</protein>
<keyword evidence="6" id="KW-0472">Membrane</keyword>
<comment type="subcellular location">
    <subcellularLocation>
        <location evidence="1">Membrane</location>
    </subcellularLocation>
</comment>
<organism evidence="9 10">
    <name type="scientific">Metaclostridioides mangenotii</name>
    <dbReference type="NCBI Taxonomy" id="1540"/>
    <lineage>
        <taxon>Bacteria</taxon>
        <taxon>Bacillati</taxon>
        <taxon>Bacillota</taxon>
        <taxon>Clostridia</taxon>
        <taxon>Peptostreptococcales</taxon>
        <taxon>Peptostreptococcaceae</taxon>
        <taxon>Metaclostridioides</taxon>
    </lineage>
</organism>
<accession>A0ABS4EA66</accession>
<evidence type="ECO:0000256" key="5">
    <source>
        <dbReference type="ARBA" id="ARBA00022989"/>
    </source>
</evidence>
<evidence type="ECO:0000259" key="8">
    <source>
        <dbReference type="PROSITE" id="PS51779"/>
    </source>
</evidence>
<keyword evidence="10" id="KW-1185">Reference proteome</keyword>
<dbReference type="EMBL" id="JAGGJX010000001">
    <property type="protein sequence ID" value="MBP1854803.1"/>
    <property type="molecule type" value="Genomic_DNA"/>
</dbReference>
<evidence type="ECO:0000256" key="6">
    <source>
        <dbReference type="ARBA" id="ARBA00023136"/>
    </source>
</evidence>
<dbReference type="Proteomes" id="UP000767291">
    <property type="component" value="Unassembled WGS sequence"/>
</dbReference>
<evidence type="ECO:0000313" key="9">
    <source>
        <dbReference type="EMBL" id="MBP1854803.1"/>
    </source>
</evidence>
<keyword evidence="2" id="KW-1003">Cell membrane</keyword>
<keyword evidence="5" id="KW-1133">Transmembrane helix</keyword>
<evidence type="ECO:0000313" key="10">
    <source>
        <dbReference type="Proteomes" id="UP000767291"/>
    </source>
</evidence>
<dbReference type="InterPro" id="IPR034746">
    <property type="entry name" value="POTRA"/>
</dbReference>
<evidence type="ECO:0000256" key="2">
    <source>
        <dbReference type="ARBA" id="ARBA00022475"/>
    </source>
</evidence>
<comment type="caution">
    <text evidence="9">The sequence shown here is derived from an EMBL/GenBank/DDBJ whole genome shotgun (WGS) entry which is preliminary data.</text>
</comment>
<evidence type="ECO:0000256" key="1">
    <source>
        <dbReference type="ARBA" id="ARBA00004370"/>
    </source>
</evidence>
<evidence type="ECO:0000256" key="3">
    <source>
        <dbReference type="ARBA" id="ARBA00022618"/>
    </source>
</evidence>
<dbReference type="PROSITE" id="PS51779">
    <property type="entry name" value="POTRA"/>
    <property type="match status" value="1"/>
</dbReference>
<dbReference type="RefSeq" id="WP_027701475.1">
    <property type="nucleotide sequence ID" value="NZ_BAAACS010000013.1"/>
</dbReference>
<gene>
    <name evidence="9" type="ORF">J2Z43_001193</name>
</gene>
<sequence>MKKKQKTKKRLNPSRVMIVLVFVLMFSFSICAVLVSDIFNVKYIEVSGNEKVTKSSILNTIGTKKDKNIFMYSKKDIIEGIKKNSYIDTVEVDRKLPNKIIVKVVEKKVFVTLKDGDNYCYIDRDGNLLEELKGTNESRNDKIIEIDYSIEDYKTIKFKDQNSKNKFFLLMSVLEKYGMYNETKQVNMQKDSNIDVLTRGNIKILLPNDDNLDYNIHRVSKVVLDLNNKKISRGSVDLTQNKYAVYSPE</sequence>
<proteinExistence type="predicted"/>
<evidence type="ECO:0000256" key="4">
    <source>
        <dbReference type="ARBA" id="ARBA00022692"/>
    </source>
</evidence>
<dbReference type="PANTHER" id="PTHR37820:SF1">
    <property type="entry name" value="CELL DIVISION PROTEIN FTSQ"/>
    <property type="match status" value="1"/>
</dbReference>
<keyword evidence="7" id="KW-0131">Cell cycle</keyword>
<evidence type="ECO:0000256" key="7">
    <source>
        <dbReference type="ARBA" id="ARBA00023306"/>
    </source>
</evidence>
<dbReference type="PANTHER" id="PTHR37820">
    <property type="entry name" value="CELL DIVISION PROTEIN DIVIB"/>
    <property type="match status" value="1"/>
</dbReference>
<dbReference type="Gene3D" id="3.10.20.310">
    <property type="entry name" value="membrane protein fhac"/>
    <property type="match status" value="1"/>
</dbReference>
<dbReference type="InterPro" id="IPR050487">
    <property type="entry name" value="FtsQ_DivIB"/>
</dbReference>
<dbReference type="GO" id="GO:0051301">
    <property type="term" value="P:cell division"/>
    <property type="evidence" value="ECO:0007669"/>
    <property type="project" value="UniProtKB-KW"/>
</dbReference>
<keyword evidence="3 9" id="KW-0132">Cell division</keyword>
<dbReference type="Pfam" id="PF08478">
    <property type="entry name" value="POTRA_1"/>
    <property type="match status" value="1"/>
</dbReference>